<protein>
    <submittedName>
        <fullName evidence="3">Acetyl esterase/lipase</fullName>
    </submittedName>
</protein>
<dbReference type="InterPro" id="IPR029058">
    <property type="entry name" value="AB_hydrolase_fold"/>
</dbReference>
<dbReference type="RefSeq" id="WP_123379477.1">
    <property type="nucleotide sequence ID" value="NZ_RJKN01000003.1"/>
</dbReference>
<dbReference type="PANTHER" id="PTHR48081:SF8">
    <property type="entry name" value="ALPHA_BETA HYDROLASE FOLD-3 DOMAIN-CONTAINING PROTEIN-RELATED"/>
    <property type="match status" value="1"/>
</dbReference>
<keyword evidence="1" id="KW-0378">Hydrolase</keyword>
<name>A0A3N1HMV6_9ACTN</name>
<dbReference type="SUPFAM" id="SSF53474">
    <property type="entry name" value="alpha/beta-Hydrolases"/>
    <property type="match status" value="1"/>
</dbReference>
<dbReference type="PANTHER" id="PTHR48081">
    <property type="entry name" value="AB HYDROLASE SUPERFAMILY PROTEIN C4A8.06C"/>
    <property type="match status" value="1"/>
</dbReference>
<evidence type="ECO:0000313" key="4">
    <source>
        <dbReference type="Proteomes" id="UP000276232"/>
    </source>
</evidence>
<dbReference type="EMBL" id="RJKN01000003">
    <property type="protein sequence ID" value="ROP43779.1"/>
    <property type="molecule type" value="Genomic_DNA"/>
</dbReference>
<dbReference type="FunCoup" id="A0A3N1HMV6">
    <property type="interactions" value="4"/>
</dbReference>
<evidence type="ECO:0000259" key="2">
    <source>
        <dbReference type="Pfam" id="PF07859"/>
    </source>
</evidence>
<dbReference type="Gene3D" id="3.40.50.1820">
    <property type="entry name" value="alpha/beta hydrolase"/>
    <property type="match status" value="1"/>
</dbReference>
<evidence type="ECO:0000313" key="3">
    <source>
        <dbReference type="EMBL" id="ROP43779.1"/>
    </source>
</evidence>
<gene>
    <name evidence="3" type="ORF">EDC03_1373</name>
</gene>
<dbReference type="Pfam" id="PF07859">
    <property type="entry name" value="Abhydrolase_3"/>
    <property type="match status" value="1"/>
</dbReference>
<evidence type="ECO:0000256" key="1">
    <source>
        <dbReference type="ARBA" id="ARBA00022801"/>
    </source>
</evidence>
<reference evidence="3 4" key="1">
    <citation type="journal article" date="2015" name="Stand. Genomic Sci.">
        <title>Genomic Encyclopedia of Bacterial and Archaeal Type Strains, Phase III: the genomes of soil and plant-associated and newly described type strains.</title>
        <authorList>
            <person name="Whitman W.B."/>
            <person name="Woyke T."/>
            <person name="Klenk H.P."/>
            <person name="Zhou Y."/>
            <person name="Lilburn T.G."/>
            <person name="Beck B.J."/>
            <person name="De Vos P."/>
            <person name="Vandamme P."/>
            <person name="Eisen J.A."/>
            <person name="Garrity G."/>
            <person name="Hugenholtz P."/>
            <person name="Kyrpides N.C."/>
        </authorList>
    </citation>
    <scope>NUCLEOTIDE SEQUENCE [LARGE SCALE GENOMIC DNA]</scope>
    <source>
        <strain evidence="3 4">CECT 7306</strain>
    </source>
</reference>
<proteinExistence type="predicted"/>
<dbReference type="InterPro" id="IPR050300">
    <property type="entry name" value="GDXG_lipolytic_enzyme"/>
</dbReference>
<dbReference type="Proteomes" id="UP000276232">
    <property type="component" value="Unassembled WGS sequence"/>
</dbReference>
<dbReference type="AlphaFoldDB" id="A0A3N1HMV6"/>
<organism evidence="3 4">
    <name type="scientific">Pseudokineococcus lusitanus</name>
    <dbReference type="NCBI Taxonomy" id="763993"/>
    <lineage>
        <taxon>Bacteria</taxon>
        <taxon>Bacillati</taxon>
        <taxon>Actinomycetota</taxon>
        <taxon>Actinomycetes</taxon>
        <taxon>Kineosporiales</taxon>
        <taxon>Kineosporiaceae</taxon>
        <taxon>Pseudokineococcus</taxon>
    </lineage>
</organism>
<dbReference type="GO" id="GO:0016787">
    <property type="term" value="F:hydrolase activity"/>
    <property type="evidence" value="ECO:0007669"/>
    <property type="project" value="UniProtKB-KW"/>
</dbReference>
<accession>A0A3N1HMV6</accession>
<keyword evidence="4" id="KW-1185">Reference proteome</keyword>
<feature type="domain" description="Alpha/beta hydrolase fold-3" evidence="2">
    <location>
        <begin position="76"/>
        <end position="277"/>
    </location>
</feature>
<dbReference type="InterPro" id="IPR013094">
    <property type="entry name" value="AB_hydrolase_3"/>
</dbReference>
<dbReference type="OrthoDB" id="3181909at2"/>
<sequence length="304" mass="32745">MTTRPSRPALHPDLRAARLLPRGVAGPRRLRVQRAVFRVLPAPRERPRTEVVPLGTGTAAVRVHRPAHASGPVPALLWVHGGGMVMGSASAEDRLCRRWADELGVVVAAPDYRLAPEHPYPAPLEDCWRALEHLRAMPDVDAGRMAVGGASAGGGLAAGLALLARERGVPLALQLLVYPMLDDRTTRRTDVDAGPMRLWDPASNDFGWRSYLAGVGERVPAPAAPARAEDLRGLAPAWVGVGSLDLFHDEDLAYARRLREADVPCEVVVVDGAYHGFDIVQRRAGVSRDFLAAQTRALRAALVG</sequence>
<comment type="caution">
    <text evidence="3">The sequence shown here is derived from an EMBL/GenBank/DDBJ whole genome shotgun (WGS) entry which is preliminary data.</text>
</comment>
<dbReference type="InParanoid" id="A0A3N1HMV6"/>